<protein>
    <submittedName>
        <fullName evidence="3">Class I SAM-dependent methyltransferase</fullName>
        <ecNumber evidence="3">2.1.1.-</ecNumber>
    </submittedName>
</protein>
<keyword evidence="2" id="KW-1185">Reference proteome</keyword>
<evidence type="ECO:0000313" key="3">
    <source>
        <dbReference type="RefSeq" id="WP_051378477.1"/>
    </source>
</evidence>
<dbReference type="GO" id="GO:0032259">
    <property type="term" value="P:methylation"/>
    <property type="evidence" value="ECO:0007669"/>
    <property type="project" value="UniProtKB-KW"/>
</dbReference>
<dbReference type="RefSeq" id="WP_051378477.1">
    <property type="nucleotide sequence ID" value="NZ_AXWS01000008.1"/>
</dbReference>
<dbReference type="AlphaFoldDB" id="A0A8B6X9S5"/>
<reference evidence="3" key="2">
    <citation type="submission" date="2025-08" db="UniProtKB">
        <authorList>
            <consortium name="RefSeq"/>
        </authorList>
    </citation>
    <scope>IDENTIFICATION</scope>
</reference>
<keyword evidence="3" id="KW-0489">Methyltransferase</keyword>
<dbReference type="OrthoDB" id="9797252at2"/>
<proteinExistence type="predicted"/>
<dbReference type="EC" id="2.1.1.-" evidence="3"/>
<sequence length="271" mass="29009">MTTPSLARHYEQLAFDRAIREGRALAEALDFNLGDSLLELNCGAGVLTDILAKMVGMRGDVLGLDPLALRISMAQQISRRNLRFQVGSPTDLRRFPAGCFHAIVFASGFHKLADKATPLAELRRILKPGGRLGIVTPSADRPHPVDAVKKLVFGRAPFSAHPLPAEAEEFPVGQGELATLLDGAGFAGYTIDALPDVAVYASADAAIEAAQARSWGRFLDHLPPHLHFSAREEIRAGLERLRLVEGIRHDGLTLQAVAVAPGQAEPPAALG</sequence>
<evidence type="ECO:0000313" key="2">
    <source>
        <dbReference type="Proteomes" id="UP000675920"/>
    </source>
</evidence>
<accession>A0A8B6X9S5</accession>
<dbReference type="GO" id="GO:0008757">
    <property type="term" value="F:S-adenosylmethionine-dependent methyltransferase activity"/>
    <property type="evidence" value="ECO:0007669"/>
    <property type="project" value="InterPro"/>
</dbReference>
<keyword evidence="3" id="KW-0808">Transferase</keyword>
<evidence type="ECO:0000259" key="1">
    <source>
        <dbReference type="Pfam" id="PF08241"/>
    </source>
</evidence>
<dbReference type="InterPro" id="IPR013216">
    <property type="entry name" value="Methyltransf_11"/>
</dbReference>
<dbReference type="CDD" id="cd02440">
    <property type="entry name" value="AdoMet_MTases"/>
    <property type="match status" value="1"/>
</dbReference>
<dbReference type="PANTHER" id="PTHR43591:SF110">
    <property type="entry name" value="RHODANESE DOMAIN-CONTAINING PROTEIN"/>
    <property type="match status" value="1"/>
</dbReference>
<feature type="domain" description="Methyltransferase type 11" evidence="1">
    <location>
        <begin position="38"/>
        <end position="132"/>
    </location>
</feature>
<name>A0A8B6X9S5_9BURK</name>
<dbReference type="SUPFAM" id="SSF53335">
    <property type="entry name" value="S-adenosyl-L-methionine-dependent methyltransferases"/>
    <property type="match status" value="1"/>
</dbReference>
<dbReference type="InterPro" id="IPR029063">
    <property type="entry name" value="SAM-dependent_MTases_sf"/>
</dbReference>
<reference evidence="3" key="1">
    <citation type="journal article" date="2003" name="Trends Biochem. Sci.">
        <title>Many paths to methyltransfer: a chronicle of convergence.</title>
        <authorList>
            <person name="Schubert H.L."/>
            <person name="Blumenthal R.M."/>
            <person name="Cheng X."/>
        </authorList>
    </citation>
    <scope>NUCLEOTIDE SEQUENCE</scope>
</reference>
<dbReference type="PANTHER" id="PTHR43591">
    <property type="entry name" value="METHYLTRANSFERASE"/>
    <property type="match status" value="1"/>
</dbReference>
<dbReference type="Gene3D" id="3.40.50.150">
    <property type="entry name" value="Vaccinia Virus protein VP39"/>
    <property type="match status" value="1"/>
</dbReference>
<dbReference type="Pfam" id="PF08241">
    <property type="entry name" value="Methyltransf_11"/>
    <property type="match status" value="1"/>
</dbReference>
<dbReference type="Proteomes" id="UP000675920">
    <property type="component" value="Unplaced"/>
</dbReference>
<organism evidence="2 3">
    <name type="scientific">Derxia gummosa DSM 723</name>
    <dbReference type="NCBI Taxonomy" id="1121388"/>
    <lineage>
        <taxon>Bacteria</taxon>
        <taxon>Pseudomonadati</taxon>
        <taxon>Pseudomonadota</taxon>
        <taxon>Betaproteobacteria</taxon>
        <taxon>Burkholderiales</taxon>
        <taxon>Alcaligenaceae</taxon>
        <taxon>Derxia</taxon>
    </lineage>
</organism>